<gene>
    <name evidence="3" type="ORF">SCAR479_00515</name>
</gene>
<name>A0ABR2Y9Q7_9PEZI</name>
<keyword evidence="4" id="KW-1185">Reference proteome</keyword>
<evidence type="ECO:0000313" key="3">
    <source>
        <dbReference type="EMBL" id="KAK9783956.1"/>
    </source>
</evidence>
<organism evidence="3 4">
    <name type="scientific">Seiridium cardinale</name>
    <dbReference type="NCBI Taxonomy" id="138064"/>
    <lineage>
        <taxon>Eukaryota</taxon>
        <taxon>Fungi</taxon>
        <taxon>Dikarya</taxon>
        <taxon>Ascomycota</taxon>
        <taxon>Pezizomycotina</taxon>
        <taxon>Sordariomycetes</taxon>
        <taxon>Xylariomycetidae</taxon>
        <taxon>Amphisphaeriales</taxon>
        <taxon>Sporocadaceae</taxon>
        <taxon>Seiridium</taxon>
    </lineage>
</organism>
<proteinExistence type="predicted"/>
<feature type="transmembrane region" description="Helical" evidence="2">
    <location>
        <begin position="35"/>
        <end position="58"/>
    </location>
</feature>
<evidence type="ECO:0000256" key="2">
    <source>
        <dbReference type="SAM" id="Phobius"/>
    </source>
</evidence>
<keyword evidence="2" id="KW-0812">Transmembrane</keyword>
<dbReference type="Proteomes" id="UP001465668">
    <property type="component" value="Unassembled WGS sequence"/>
</dbReference>
<sequence>MSDSLAGLTPDQLASIPAGGPPPGIQPNLVDPPTAAPVLIIVSTILMVITLFIAGIRFHVKDFVRNKINADDWTTPVAVVRCPLLIGSLGTICIGH</sequence>
<evidence type="ECO:0000313" key="4">
    <source>
        <dbReference type="Proteomes" id="UP001465668"/>
    </source>
</evidence>
<accession>A0ABR2Y9Q7</accession>
<feature type="region of interest" description="Disordered" evidence="1">
    <location>
        <begin position="1"/>
        <end position="29"/>
    </location>
</feature>
<evidence type="ECO:0000256" key="1">
    <source>
        <dbReference type="SAM" id="MobiDB-lite"/>
    </source>
</evidence>
<dbReference type="EMBL" id="JARVKM010000001">
    <property type="protein sequence ID" value="KAK9783956.1"/>
    <property type="molecule type" value="Genomic_DNA"/>
</dbReference>
<protein>
    <submittedName>
        <fullName evidence="3">Uncharacterized protein</fullName>
    </submittedName>
</protein>
<reference evidence="3 4" key="1">
    <citation type="submission" date="2024-02" db="EMBL/GenBank/DDBJ databases">
        <title>First draft genome assembly of two strains of Seiridium cardinale.</title>
        <authorList>
            <person name="Emiliani G."/>
            <person name="Scali E."/>
        </authorList>
    </citation>
    <scope>NUCLEOTIDE SEQUENCE [LARGE SCALE GENOMIC DNA]</scope>
    <source>
        <strain evidence="3 4">BM-138-000479</strain>
    </source>
</reference>
<comment type="caution">
    <text evidence="3">The sequence shown here is derived from an EMBL/GenBank/DDBJ whole genome shotgun (WGS) entry which is preliminary data.</text>
</comment>
<keyword evidence="2" id="KW-0472">Membrane</keyword>
<keyword evidence="2" id="KW-1133">Transmembrane helix</keyword>